<feature type="compositionally biased region" description="Polar residues" evidence="1">
    <location>
        <begin position="222"/>
        <end position="236"/>
    </location>
</feature>
<evidence type="ECO:0000313" key="2">
    <source>
        <dbReference type="EMBL" id="KAG7527409.1"/>
    </source>
</evidence>
<comment type="caution">
    <text evidence="2">The sequence shown here is derived from an EMBL/GenBank/DDBJ whole genome shotgun (WGS) entry which is preliminary data.</text>
</comment>
<protein>
    <submittedName>
        <fullName evidence="2">Uncharacterized protein</fullName>
    </submittedName>
</protein>
<feature type="region of interest" description="Disordered" evidence="1">
    <location>
        <begin position="983"/>
        <end position="1088"/>
    </location>
</feature>
<feature type="region of interest" description="Disordered" evidence="1">
    <location>
        <begin position="221"/>
        <end position="245"/>
    </location>
</feature>
<keyword evidence="3" id="KW-1185">Reference proteome</keyword>
<feature type="compositionally biased region" description="Low complexity" evidence="1">
    <location>
        <begin position="898"/>
        <end position="910"/>
    </location>
</feature>
<organism evidence="2 3">
    <name type="scientific">Filobasidium floriforme</name>
    <dbReference type="NCBI Taxonomy" id="5210"/>
    <lineage>
        <taxon>Eukaryota</taxon>
        <taxon>Fungi</taxon>
        <taxon>Dikarya</taxon>
        <taxon>Basidiomycota</taxon>
        <taxon>Agaricomycotina</taxon>
        <taxon>Tremellomycetes</taxon>
        <taxon>Filobasidiales</taxon>
        <taxon>Filobasidiaceae</taxon>
        <taxon>Filobasidium</taxon>
    </lineage>
</organism>
<gene>
    <name evidence="2" type="ORF">FFLO_06965</name>
</gene>
<dbReference type="AlphaFoldDB" id="A0A8K0NMC2"/>
<evidence type="ECO:0000256" key="1">
    <source>
        <dbReference type="SAM" id="MobiDB-lite"/>
    </source>
</evidence>
<dbReference type="SUPFAM" id="SSF47923">
    <property type="entry name" value="Ypt/Rab-GAP domain of gyp1p"/>
    <property type="match status" value="2"/>
</dbReference>
<feature type="region of interest" description="Disordered" evidence="1">
    <location>
        <begin position="874"/>
        <end position="931"/>
    </location>
</feature>
<dbReference type="EMBL" id="JABELV010000297">
    <property type="protein sequence ID" value="KAG7527409.1"/>
    <property type="molecule type" value="Genomic_DNA"/>
</dbReference>
<feature type="compositionally biased region" description="Basic and acidic residues" evidence="1">
    <location>
        <begin position="189"/>
        <end position="198"/>
    </location>
</feature>
<feature type="region of interest" description="Disordered" evidence="1">
    <location>
        <begin position="794"/>
        <end position="837"/>
    </location>
</feature>
<feature type="compositionally biased region" description="Basic and acidic residues" evidence="1">
    <location>
        <begin position="1032"/>
        <end position="1044"/>
    </location>
</feature>
<reference evidence="2" key="1">
    <citation type="submission" date="2020-04" db="EMBL/GenBank/DDBJ databases">
        <title>Analysis of mating type loci in Filobasidium floriforme.</title>
        <authorList>
            <person name="Nowrousian M."/>
        </authorList>
    </citation>
    <scope>NUCLEOTIDE SEQUENCE</scope>
    <source>
        <strain evidence="2">CBS 6242</strain>
    </source>
</reference>
<name>A0A8K0NMC2_9TREE</name>
<feature type="compositionally biased region" description="Polar residues" evidence="1">
    <location>
        <begin position="994"/>
        <end position="1015"/>
    </location>
</feature>
<dbReference type="Proteomes" id="UP000812966">
    <property type="component" value="Unassembled WGS sequence"/>
</dbReference>
<evidence type="ECO:0000313" key="3">
    <source>
        <dbReference type="Proteomes" id="UP000812966"/>
    </source>
</evidence>
<accession>A0A8K0NMC2</accession>
<dbReference type="InterPro" id="IPR035969">
    <property type="entry name" value="Rab-GAP_TBC_sf"/>
</dbReference>
<proteinExistence type="predicted"/>
<feature type="region of interest" description="Disordered" evidence="1">
    <location>
        <begin position="141"/>
        <end position="198"/>
    </location>
</feature>
<dbReference type="Gene3D" id="1.10.472.80">
    <property type="entry name" value="Ypt/Rab-GAP domain of gyp1p, domain 3"/>
    <property type="match status" value="1"/>
</dbReference>
<sequence>MDDQINRLHAFELLLDSSKYATEHTVELNSLRRLCARGIPPNPPHLRPLSYSLLLGSASPDKRAWRRETKDRRRKYYDLVRTVTSDPTLAGPVKGLSTGENTSDTLLASIGRDVKATSKKYRFLNRRSNALGKSNPLAAFKRASIRKRRPEPTEALASSSSDSEDSDGVDAVADEGRARGEAGPSKHNKATDSEEPIKTRRVLVSRLEQIAAEEFRIKATRSKQNSLDSVSVQNGDASGASGHIPKSLHLEPVAITNPSIVLSPMPDDEDAKATPHSHRAINRIHDTDIARPVSPAISLTTAQDDDLASSRDMSDSITLLKSSEVRPPTPAVLQDLTAEIELSKPDTHAECLVRLLYVFFKSHKEWTYDSSVVEIVRALYTVFASGGEIEALDDSSLVQDTKRGLTKTRSQKYSTHAPEEPTQEIVLNGWARHAEAETFWALIAFMGEVGEIVTGSKETAAGGPPNQAQLWSAKLARRLLWADEGLYRVMAERHLSPVSTDIYHRWLTTCFTGTFPIIYLLPVLDFVFAEVPASADSNPKMETIVDMCTAMLILVRDGLIDPSTISGNGPTNRKDMWGNELAEEIVFDMRDAHRPEHERKLMSSRETELIRHYPIEQVGVDEVLRVTWEIRQQRVLATMEGQNLDDVDLGPLDGQDTQENALAAQFSNIMSTAGNNLVARWNLNQVQAPKLPKAENVRHSLNSGEQLFRQYASNMMDSDAAANVAKASSNISAAAKVRWSSPIPASAQAALKEDSVESGQSAWSGKASSLWGSVASVARQASVNLGAAAAHVVPGTPPQEDTLTALPPRVTTPTRGPARSASISGANLSRRDTSLPPSFFISPRGSIVYPAGRYRPKTAQNESKPSLQNRLAAAATNVPPTRLPAEKERAGIKPLMLSSSARPASPASRSTSIKSAVSGRESPLSFGSPGSAHGLDIEYYVPRKISLRRTSGDHSIPVSSVGAARNGLSRRGIEQTGAKLRTATSNGIGLGRPSRQNSVELDDTGVTTPSTTVNQRYALADPGASRPQSPVEDDKPTGEARRYQLSDAPVELSKTNPADMVLADSPIDAGTASTSGITRKGKVSVRPSGLRLKTAQSREELRTGQAAVVGLTRNESIS</sequence>